<dbReference type="Proteomes" id="UP000013190">
    <property type="component" value="Unassembled WGS sequence"/>
</dbReference>
<accession>A0ABN0JR80</accession>
<feature type="region of interest" description="Disordered" evidence="1">
    <location>
        <begin position="1"/>
        <end position="25"/>
    </location>
</feature>
<sequence>MTNETDQNEVAINKGGKIKSKKSDSDKAIEDFLQNPETLNAIVIDSFKGNLFGERVELGGIIDSLQQSSEQLQSDTPLLLAERILMSQAQSLNALFCDMAKRANRQEYVANMDKLLRLALKAQSQCRATLETLSNIKNPPVIFAKHANIAHNQQINNQQVNNSPQGTVQSEQTSEPVQQTQSAIEQQPKQAIPTVTDAKITARKVKAI</sequence>
<proteinExistence type="predicted"/>
<evidence type="ECO:0008006" key="4">
    <source>
        <dbReference type="Google" id="ProtNLM"/>
    </source>
</evidence>
<organism evidence="2 3">
    <name type="scientific">Acinetobacter modestus</name>
    <dbReference type="NCBI Taxonomy" id="1776740"/>
    <lineage>
        <taxon>Bacteria</taxon>
        <taxon>Pseudomonadati</taxon>
        <taxon>Pseudomonadota</taxon>
        <taxon>Gammaproteobacteria</taxon>
        <taxon>Moraxellales</taxon>
        <taxon>Moraxellaceae</taxon>
        <taxon>Acinetobacter</taxon>
    </lineage>
</organism>
<comment type="caution">
    <text evidence="2">The sequence shown here is derived from an EMBL/GenBank/DDBJ whole genome shotgun (WGS) entry which is preliminary data.</text>
</comment>
<reference evidence="2 3" key="2">
    <citation type="journal article" date="2016" name="Int. J. Syst. Evol. Microbiol.">
        <title>Taxonomy of haemolytic and/or proteolytic strains of the genus Acinetobacter with the proposal of Acinetobacter courvalinii sp. nov. (genomic species 14 sensu Bouvet &amp; Jeanjean), Acinetobacter dispersus sp. nov. (genomic species 17), Acinetobacter modestus sp. nov., Acinetobacter proteolyticus sp. nov. and Acinetobacter vivianii sp. nov.</title>
        <authorList>
            <person name="Nemec A."/>
            <person name="Radolfova-Krizova L."/>
            <person name="Maixnerova M."/>
            <person name="Vrestiakova E."/>
            <person name="Jezek P."/>
            <person name="Sedo O."/>
        </authorList>
    </citation>
    <scope>NUCLEOTIDE SEQUENCE [LARGE SCALE GENOMIC DNA]</scope>
    <source>
        <strain evidence="2 3">NIPH 236</strain>
    </source>
</reference>
<dbReference type="EMBL" id="APOJ01000016">
    <property type="protein sequence ID" value="ENU27971.1"/>
    <property type="molecule type" value="Genomic_DNA"/>
</dbReference>
<evidence type="ECO:0000313" key="2">
    <source>
        <dbReference type="EMBL" id="ENU27971.1"/>
    </source>
</evidence>
<feature type="compositionally biased region" description="Polar residues" evidence="1">
    <location>
        <begin position="1"/>
        <end position="10"/>
    </location>
</feature>
<reference evidence="3" key="1">
    <citation type="submission" date="2013-02" db="EMBL/GenBank/DDBJ databases">
        <title>The Genome Sequence of Acinetobacter sp. NIPH 236.</title>
        <authorList>
            <consortium name="The Broad Institute Genome Sequencing Platform"/>
            <consortium name="The Broad Institute Genome Sequencing Center for Infectious Disease"/>
            <person name="Cerqueira G."/>
            <person name="Feldgarden M."/>
            <person name="Courvalin P."/>
            <person name="Perichon B."/>
            <person name="Grillot-Courvalin C."/>
            <person name="Clermont D."/>
            <person name="Rocha E."/>
            <person name="Yoon E.-J."/>
            <person name="Nemec A."/>
            <person name="Walker B."/>
            <person name="Young S.K."/>
            <person name="Zeng Q."/>
            <person name="Gargeya S."/>
            <person name="Fitzgerald M."/>
            <person name="Haas B."/>
            <person name="Abouelleil A."/>
            <person name="Alvarado L."/>
            <person name="Arachchi H.M."/>
            <person name="Berlin A.M."/>
            <person name="Chapman S.B."/>
            <person name="Dewar J."/>
            <person name="Goldberg J."/>
            <person name="Griggs A."/>
            <person name="Gujja S."/>
            <person name="Hansen M."/>
            <person name="Howarth C."/>
            <person name="Imamovic A."/>
            <person name="Larimer J."/>
            <person name="McCowan C."/>
            <person name="Murphy C."/>
            <person name="Neiman D."/>
            <person name="Pearson M."/>
            <person name="Priest M."/>
            <person name="Roberts A."/>
            <person name="Saif S."/>
            <person name="Shea T."/>
            <person name="Sisk P."/>
            <person name="Sykes S."/>
            <person name="Wortman J."/>
            <person name="Nusbaum C."/>
            <person name="Birren B."/>
        </authorList>
    </citation>
    <scope>NUCLEOTIDE SEQUENCE [LARGE SCALE GENOMIC DNA]</scope>
    <source>
        <strain evidence="3">NIPH 236</strain>
    </source>
</reference>
<keyword evidence="3" id="KW-1185">Reference proteome</keyword>
<name>A0ABN0JR80_9GAMM</name>
<dbReference type="GeneID" id="92834224"/>
<evidence type="ECO:0000313" key="3">
    <source>
        <dbReference type="Proteomes" id="UP000013190"/>
    </source>
</evidence>
<evidence type="ECO:0000256" key="1">
    <source>
        <dbReference type="SAM" id="MobiDB-lite"/>
    </source>
</evidence>
<dbReference type="RefSeq" id="WP_004660055.1">
    <property type="nucleotide sequence ID" value="NZ_BMDV01000003.1"/>
</dbReference>
<protein>
    <recommendedName>
        <fullName evidence="4">Phasin domain-containing protein</fullName>
    </recommendedName>
</protein>
<gene>
    <name evidence="2" type="ORF">F992_00803</name>
</gene>
<feature type="region of interest" description="Disordered" evidence="1">
    <location>
        <begin position="159"/>
        <end position="194"/>
    </location>
</feature>
<feature type="compositionally biased region" description="Polar residues" evidence="1">
    <location>
        <begin position="163"/>
        <end position="189"/>
    </location>
</feature>